<reference evidence="4" key="1">
    <citation type="submission" date="2016-10" db="EMBL/GenBank/DDBJ databases">
        <authorList>
            <person name="Varghese N."/>
            <person name="Submissions S."/>
        </authorList>
    </citation>
    <scope>NUCLEOTIDE SEQUENCE [LARGE SCALE GENOMIC DNA]</scope>
    <source>
        <strain evidence="4">DSM 16477</strain>
    </source>
</reference>
<evidence type="ECO:0000313" key="4">
    <source>
        <dbReference type="Proteomes" id="UP000199399"/>
    </source>
</evidence>
<evidence type="ECO:0000256" key="2">
    <source>
        <dbReference type="ARBA" id="ARBA00022525"/>
    </source>
</evidence>
<comment type="subcellular location">
    <subcellularLocation>
        <location evidence="1">Secreted</location>
    </subcellularLocation>
</comment>
<dbReference type="PANTHER" id="PTHR38340:SF1">
    <property type="entry name" value="S-LAYER PROTEIN"/>
    <property type="match status" value="1"/>
</dbReference>
<evidence type="ECO:0000256" key="1">
    <source>
        <dbReference type="ARBA" id="ARBA00004613"/>
    </source>
</evidence>
<dbReference type="PANTHER" id="PTHR38340">
    <property type="entry name" value="S-LAYER PROTEIN"/>
    <property type="match status" value="1"/>
</dbReference>
<sequence>MVTVTVTGTNDLPIASTDAFAGLRGQDVVGNFLDDNGNGEDSDVDGDPLSVLPGEYQTKEGGTVFVQSDGSFIYSPSDYFVGEDCFQYTLTDGEGGSATGDVFFTIDALSSDSVGTSQDDLIVTRNGIQELFGLSGDDTIRSGNGDDIIGGGAGNDELFGENGADILSGNSGNDTLVGGRGDDTLIGGEGSDEFHFERSHGSDLVLDFEIGADLLVVGENLKASSFSELSLTQVDGDAFVNFGGASVTLTGVTVGNLTEDDFLFL</sequence>
<keyword evidence="2" id="KW-0964">Secreted</keyword>
<dbReference type="EMBL" id="FNBP01000002">
    <property type="protein sequence ID" value="SDF56116.1"/>
    <property type="molecule type" value="Genomic_DNA"/>
</dbReference>
<dbReference type="Proteomes" id="UP000199399">
    <property type="component" value="Unassembled WGS sequence"/>
</dbReference>
<gene>
    <name evidence="3" type="ORF">SAMN04489759_102452</name>
</gene>
<keyword evidence="4" id="KW-1185">Reference proteome</keyword>
<dbReference type="InterPro" id="IPR001343">
    <property type="entry name" value="Hemolysn_Ca-bd"/>
</dbReference>
<accession>A0A1G7M3D0</accession>
<dbReference type="Pfam" id="PF17963">
    <property type="entry name" value="Big_9"/>
    <property type="match status" value="1"/>
</dbReference>
<dbReference type="SUPFAM" id="SSF51120">
    <property type="entry name" value="beta-Roll"/>
    <property type="match status" value="1"/>
</dbReference>
<dbReference type="GO" id="GO:0005576">
    <property type="term" value="C:extracellular region"/>
    <property type="evidence" value="ECO:0007669"/>
    <property type="project" value="UniProtKB-SubCell"/>
</dbReference>
<dbReference type="GO" id="GO:0005509">
    <property type="term" value="F:calcium ion binding"/>
    <property type="evidence" value="ECO:0007669"/>
    <property type="project" value="InterPro"/>
</dbReference>
<dbReference type="Gene3D" id="2.150.10.10">
    <property type="entry name" value="Serralysin-like metalloprotease, C-terminal"/>
    <property type="match status" value="1"/>
</dbReference>
<dbReference type="InterPro" id="IPR011049">
    <property type="entry name" value="Serralysin-like_metalloprot_C"/>
</dbReference>
<dbReference type="InterPro" id="IPR018511">
    <property type="entry name" value="Hemolysin-typ_Ca-bd_CS"/>
</dbReference>
<evidence type="ECO:0000313" key="3">
    <source>
        <dbReference type="EMBL" id="SDF56116.1"/>
    </source>
</evidence>
<dbReference type="Gene3D" id="2.60.40.2810">
    <property type="match status" value="1"/>
</dbReference>
<name>A0A1G7M3D0_9RHOB</name>
<organism evidence="3 4">
    <name type="scientific">Sulfitobacter delicatus</name>
    <dbReference type="NCBI Taxonomy" id="218672"/>
    <lineage>
        <taxon>Bacteria</taxon>
        <taxon>Pseudomonadati</taxon>
        <taxon>Pseudomonadota</taxon>
        <taxon>Alphaproteobacteria</taxon>
        <taxon>Rhodobacterales</taxon>
        <taxon>Roseobacteraceae</taxon>
        <taxon>Sulfitobacter</taxon>
    </lineage>
</organism>
<dbReference type="PRINTS" id="PR00313">
    <property type="entry name" value="CABNDNGRPT"/>
</dbReference>
<dbReference type="STRING" id="218672.SAMN04489759_102452"/>
<protein>
    <submittedName>
        <fullName evidence="3">Hemolysin-type calcium-binding repeat-containing protein</fullName>
    </submittedName>
</protein>
<dbReference type="InterPro" id="IPR050557">
    <property type="entry name" value="RTX_toxin/Mannuronan_C5-epim"/>
</dbReference>
<dbReference type="AlphaFoldDB" id="A0A1G7M3D0"/>
<dbReference type="Pfam" id="PF00353">
    <property type="entry name" value="HemolysinCabind"/>
    <property type="match status" value="2"/>
</dbReference>
<dbReference type="PROSITE" id="PS00330">
    <property type="entry name" value="HEMOLYSIN_CALCIUM"/>
    <property type="match status" value="2"/>
</dbReference>
<proteinExistence type="predicted"/>